<organism evidence="2 3">
    <name type="scientific">Striga asiatica</name>
    <name type="common">Asiatic witchweed</name>
    <name type="synonym">Buchnera asiatica</name>
    <dbReference type="NCBI Taxonomy" id="4170"/>
    <lineage>
        <taxon>Eukaryota</taxon>
        <taxon>Viridiplantae</taxon>
        <taxon>Streptophyta</taxon>
        <taxon>Embryophyta</taxon>
        <taxon>Tracheophyta</taxon>
        <taxon>Spermatophyta</taxon>
        <taxon>Magnoliopsida</taxon>
        <taxon>eudicotyledons</taxon>
        <taxon>Gunneridae</taxon>
        <taxon>Pentapetalae</taxon>
        <taxon>asterids</taxon>
        <taxon>lamiids</taxon>
        <taxon>Lamiales</taxon>
        <taxon>Orobanchaceae</taxon>
        <taxon>Buchnereae</taxon>
        <taxon>Striga</taxon>
    </lineage>
</organism>
<evidence type="ECO:0000256" key="1">
    <source>
        <dbReference type="SAM" id="MobiDB-lite"/>
    </source>
</evidence>
<accession>A0A5A7RKS4</accession>
<dbReference type="AlphaFoldDB" id="A0A5A7RKS4"/>
<proteinExistence type="predicted"/>
<dbReference type="Proteomes" id="UP000325081">
    <property type="component" value="Unassembled WGS sequence"/>
</dbReference>
<keyword evidence="3" id="KW-1185">Reference proteome</keyword>
<feature type="region of interest" description="Disordered" evidence="1">
    <location>
        <begin position="61"/>
        <end position="90"/>
    </location>
</feature>
<dbReference type="EMBL" id="BKCP01013625">
    <property type="protein sequence ID" value="GER57764.1"/>
    <property type="molecule type" value="Genomic_DNA"/>
</dbReference>
<reference evidence="3" key="1">
    <citation type="journal article" date="2019" name="Curr. Biol.">
        <title>Genome Sequence of Striga asiatica Provides Insight into the Evolution of Plant Parasitism.</title>
        <authorList>
            <person name="Yoshida S."/>
            <person name="Kim S."/>
            <person name="Wafula E.K."/>
            <person name="Tanskanen J."/>
            <person name="Kim Y.M."/>
            <person name="Honaas L."/>
            <person name="Yang Z."/>
            <person name="Spallek T."/>
            <person name="Conn C.E."/>
            <person name="Ichihashi Y."/>
            <person name="Cheong K."/>
            <person name="Cui S."/>
            <person name="Der J.P."/>
            <person name="Gundlach H."/>
            <person name="Jiao Y."/>
            <person name="Hori C."/>
            <person name="Ishida J.K."/>
            <person name="Kasahara H."/>
            <person name="Kiba T."/>
            <person name="Kim M.S."/>
            <person name="Koo N."/>
            <person name="Laohavisit A."/>
            <person name="Lee Y.H."/>
            <person name="Lumba S."/>
            <person name="McCourt P."/>
            <person name="Mortimer J.C."/>
            <person name="Mutuku J.M."/>
            <person name="Nomura T."/>
            <person name="Sasaki-Sekimoto Y."/>
            <person name="Seto Y."/>
            <person name="Wang Y."/>
            <person name="Wakatake T."/>
            <person name="Sakakibara H."/>
            <person name="Demura T."/>
            <person name="Yamaguchi S."/>
            <person name="Yoneyama K."/>
            <person name="Manabe R.I."/>
            <person name="Nelson D.C."/>
            <person name="Schulman A.H."/>
            <person name="Timko M.P."/>
            <person name="dePamphilis C.W."/>
            <person name="Choi D."/>
            <person name="Shirasu K."/>
        </authorList>
    </citation>
    <scope>NUCLEOTIDE SEQUENCE [LARGE SCALE GENOMIC DNA]</scope>
    <source>
        <strain evidence="3">cv. UVA1</strain>
    </source>
</reference>
<sequence length="390" mass="42448">MNMAVSSACTSIPPPAARKRQFPTLPLSGFAPYSNLRFAYFVNPNQRQRRLLLNRFSTSSAPVSTLGTTDEIDSPRTSTAVGEGSGVGGGWPEFSDKISGEWDGFGADFTVEGKPVHLPESVVPEAFREWEVEVFDWQTQCPTLAQPHKINAGDEPPSFFYKTIKLLPTVGCEADAATTHSIQERHVSSTSTSTFAFAYHRPTGSYVALWSPLSGESPAAELEHCLIDPSNRESRVRVVQALGLGQDGSVELRGLSVFVEQWYGPFRNGDQLGGCAIRDSAFAATRPLDSSQVSGLVWEGLTSVADFRASHNTMVKELGDECVSETIRDESDLILLPKQLWCSVKKAESGTICFEVGWLLDQGRAITSKCTFSNAQLKEIALAVETATVK</sequence>
<name>A0A5A7RKS4_STRAF</name>
<evidence type="ECO:0000313" key="2">
    <source>
        <dbReference type="EMBL" id="GER57764.1"/>
    </source>
</evidence>
<gene>
    <name evidence="2" type="ORF">STAS_35602</name>
</gene>
<evidence type="ECO:0000313" key="3">
    <source>
        <dbReference type="Proteomes" id="UP000325081"/>
    </source>
</evidence>
<dbReference type="OrthoDB" id="1883156at2759"/>
<protein>
    <submittedName>
        <fullName evidence="2">Alcohol dehydrogenase class-3</fullName>
    </submittedName>
</protein>
<comment type="caution">
    <text evidence="2">The sequence shown here is derived from an EMBL/GenBank/DDBJ whole genome shotgun (WGS) entry which is preliminary data.</text>
</comment>